<gene>
    <name evidence="1" type="ORF">SAMN05444164_0695</name>
</gene>
<proteinExistence type="predicted"/>
<evidence type="ECO:0000313" key="2">
    <source>
        <dbReference type="Proteomes" id="UP000198992"/>
    </source>
</evidence>
<name>A0A1H4NPZ9_9BRAD</name>
<accession>A0A1H4NPZ9</accession>
<evidence type="ECO:0000313" key="1">
    <source>
        <dbReference type="EMBL" id="SEB97301.1"/>
    </source>
</evidence>
<dbReference type="RefSeq" id="WP_092114257.1">
    <property type="nucleotide sequence ID" value="NZ_FNTH01000001.1"/>
</dbReference>
<protein>
    <submittedName>
        <fullName evidence="1">Uncharacterized protein</fullName>
    </submittedName>
</protein>
<dbReference type="AlphaFoldDB" id="A0A1H4NPZ9"/>
<organism evidence="1 2">
    <name type="scientific">Bradyrhizobium erythrophlei</name>
    <dbReference type="NCBI Taxonomy" id="1437360"/>
    <lineage>
        <taxon>Bacteria</taxon>
        <taxon>Pseudomonadati</taxon>
        <taxon>Pseudomonadota</taxon>
        <taxon>Alphaproteobacteria</taxon>
        <taxon>Hyphomicrobiales</taxon>
        <taxon>Nitrobacteraceae</taxon>
        <taxon>Bradyrhizobium</taxon>
    </lineage>
</organism>
<reference evidence="1 2" key="1">
    <citation type="submission" date="2016-10" db="EMBL/GenBank/DDBJ databases">
        <authorList>
            <person name="de Groot N.N."/>
        </authorList>
    </citation>
    <scope>NUCLEOTIDE SEQUENCE [LARGE SCALE GENOMIC DNA]</scope>
    <source>
        <strain evidence="1 2">MT12</strain>
    </source>
</reference>
<dbReference type="Proteomes" id="UP000198992">
    <property type="component" value="Unassembled WGS sequence"/>
</dbReference>
<dbReference type="OrthoDB" id="8240440at2"/>
<dbReference type="EMBL" id="FNTH01000001">
    <property type="protein sequence ID" value="SEB97301.1"/>
    <property type="molecule type" value="Genomic_DNA"/>
</dbReference>
<sequence>MKRIGCCIPGCGRTFKREAGDAEGVMIMCGRHWHMGDVAMRNRHKQLRARARWFQRRYDKRGNAIERSPKRAKFFNAWRRTWTECNALFERIKDDVAIKASFGAEDAPRRRPKVEA</sequence>